<dbReference type="InterPro" id="IPR026082">
    <property type="entry name" value="ABCA"/>
</dbReference>
<dbReference type="Gene3D" id="3.40.50.300">
    <property type="entry name" value="P-loop containing nucleotide triphosphate hydrolases"/>
    <property type="match status" value="1"/>
</dbReference>
<evidence type="ECO:0000313" key="3">
    <source>
        <dbReference type="EMBL" id="MED6180386.1"/>
    </source>
</evidence>
<reference evidence="3 4" key="1">
    <citation type="journal article" date="2023" name="Plants (Basel)">
        <title>Bridging the Gap: Combining Genomics and Transcriptomics Approaches to Understand Stylosanthes scabra, an Orphan Legume from the Brazilian Caatinga.</title>
        <authorList>
            <person name="Ferreira-Neto J.R.C."/>
            <person name="da Silva M.D."/>
            <person name="Binneck E."/>
            <person name="de Melo N.F."/>
            <person name="da Silva R.H."/>
            <person name="de Melo A.L.T.M."/>
            <person name="Pandolfi V."/>
            <person name="Bustamante F.O."/>
            <person name="Brasileiro-Vidal A.C."/>
            <person name="Benko-Iseppon A.M."/>
        </authorList>
    </citation>
    <scope>NUCLEOTIDE SEQUENCE [LARGE SCALE GENOMIC DNA]</scope>
    <source>
        <tissue evidence="3">Leaves</tissue>
    </source>
</reference>
<dbReference type="PANTHER" id="PTHR19229">
    <property type="entry name" value="ATP-BINDING CASSETTE TRANSPORTER SUBFAMILY A ABCA"/>
    <property type="match status" value="1"/>
</dbReference>
<gene>
    <name evidence="3" type="ORF">PIB30_009736</name>
</gene>
<evidence type="ECO:0000313" key="4">
    <source>
        <dbReference type="Proteomes" id="UP001341840"/>
    </source>
</evidence>
<comment type="similarity">
    <text evidence="1">Belongs to the ABC transporter superfamily. ABCA family. CPR flippase (TC 3.A.1.211) subfamily.</text>
</comment>
<sequence length="125" mass="14089">MLPSQGCLRMVQEHLELYAKIKGVPQYTIDNVKEKMVEFGLLKHANKPSFTLSGGNKRKLSVAMAMIGDPPIVILDKPSTEKGTHFINRILANRQSAARSNERKILFTESLAYLFFLVFVSCLTF</sequence>
<dbReference type="PANTHER" id="PTHR19229:SF267">
    <property type="entry name" value="ABC TRANSPORTER A FAMILY MEMBER 1"/>
    <property type="match status" value="1"/>
</dbReference>
<comment type="caution">
    <text evidence="3">The sequence shown here is derived from an EMBL/GenBank/DDBJ whole genome shotgun (WGS) entry which is preliminary data.</text>
</comment>
<dbReference type="Pfam" id="PF00005">
    <property type="entry name" value="ABC_tran"/>
    <property type="match status" value="1"/>
</dbReference>
<feature type="domain" description="ABC transporter" evidence="2">
    <location>
        <begin position="30"/>
        <end position="79"/>
    </location>
</feature>
<protein>
    <recommendedName>
        <fullName evidence="2">ABC transporter domain-containing protein</fullName>
    </recommendedName>
</protein>
<accession>A0ABU6W6F1</accession>
<dbReference type="Proteomes" id="UP001341840">
    <property type="component" value="Unassembled WGS sequence"/>
</dbReference>
<evidence type="ECO:0000259" key="2">
    <source>
        <dbReference type="Pfam" id="PF00005"/>
    </source>
</evidence>
<organism evidence="3 4">
    <name type="scientific">Stylosanthes scabra</name>
    <dbReference type="NCBI Taxonomy" id="79078"/>
    <lineage>
        <taxon>Eukaryota</taxon>
        <taxon>Viridiplantae</taxon>
        <taxon>Streptophyta</taxon>
        <taxon>Embryophyta</taxon>
        <taxon>Tracheophyta</taxon>
        <taxon>Spermatophyta</taxon>
        <taxon>Magnoliopsida</taxon>
        <taxon>eudicotyledons</taxon>
        <taxon>Gunneridae</taxon>
        <taxon>Pentapetalae</taxon>
        <taxon>rosids</taxon>
        <taxon>fabids</taxon>
        <taxon>Fabales</taxon>
        <taxon>Fabaceae</taxon>
        <taxon>Papilionoideae</taxon>
        <taxon>50 kb inversion clade</taxon>
        <taxon>dalbergioids sensu lato</taxon>
        <taxon>Dalbergieae</taxon>
        <taxon>Pterocarpus clade</taxon>
        <taxon>Stylosanthes</taxon>
    </lineage>
</organism>
<proteinExistence type="inferred from homology"/>
<dbReference type="InterPro" id="IPR003439">
    <property type="entry name" value="ABC_transporter-like_ATP-bd"/>
</dbReference>
<dbReference type="SUPFAM" id="SSF52540">
    <property type="entry name" value="P-loop containing nucleoside triphosphate hydrolases"/>
    <property type="match status" value="1"/>
</dbReference>
<name>A0ABU6W6F1_9FABA</name>
<evidence type="ECO:0000256" key="1">
    <source>
        <dbReference type="ARBA" id="ARBA00008526"/>
    </source>
</evidence>
<dbReference type="EMBL" id="JASCZI010181265">
    <property type="protein sequence ID" value="MED6180386.1"/>
    <property type="molecule type" value="Genomic_DNA"/>
</dbReference>
<dbReference type="InterPro" id="IPR027417">
    <property type="entry name" value="P-loop_NTPase"/>
</dbReference>
<keyword evidence="4" id="KW-1185">Reference proteome</keyword>